<dbReference type="InterPro" id="IPR048401">
    <property type="entry name" value="SLS1_C"/>
</dbReference>
<evidence type="ECO:0000259" key="2">
    <source>
        <dbReference type="Pfam" id="PF14611"/>
    </source>
</evidence>
<dbReference type="Proteomes" id="UP000800097">
    <property type="component" value="Unassembled WGS sequence"/>
</dbReference>
<dbReference type="AlphaFoldDB" id="A0A6A6JFX7"/>
<proteinExistence type="predicted"/>
<dbReference type="OrthoDB" id="5392646at2759"/>
<dbReference type="Pfam" id="PF20778">
    <property type="entry name" value="SLS1_C"/>
    <property type="match status" value="1"/>
</dbReference>
<protein>
    <submittedName>
        <fullName evidence="5">Uncharacterized protein</fullName>
    </submittedName>
</protein>
<evidence type="ECO:0000313" key="6">
    <source>
        <dbReference type="Proteomes" id="UP000800097"/>
    </source>
</evidence>
<dbReference type="Pfam" id="PF20776">
    <property type="entry name" value="SLS1_N"/>
    <property type="match status" value="1"/>
</dbReference>
<sequence>MIPSRTSSAFVCLRCELQYARGRVPRTHARRLPHSKFSTSTIHRDALDELDKATQAPSEENHTAEFSEHPIIRIRRPKGQAEVRERIARLGGLKRLGSDAEILVIRGLEQGSHRSEAAPKPSEPEETPSETDAPSILASLAAEGAVGQDEVNQQLDSLRPKSHCAPDEPNYISEAEFRKLTKVLGEGFTVKQLERYLKARKRMASEEKQGAQELNENPEAGLLSDHHCTKPLPRDVQGRSLWTPGTSPLSERLPIHAGKRKNMNHHTKKRLLVDRILRSLWRTAPLEEVESPGEIELTLKPWQIQLLNLSTTAGGSESGTTSTALDRIANLRKARIEIPKSFSGIRITAPKSNAEYAADDIAGLLKNSAKGSFSLRDWLTGKFLSSRDGLTEVRTMFPKGSLETIERLSGVTIERPINSTLNLNIRGLDKNAVEEAKRSIIRLLPLRDSRTWHLEADLREDGTFLAPVAFRNHLEYQHREVDLGRWTARINRQEKDGKHDIQKASTSDADIQVLQKKVLEAIGRNFEPPPLFHRPPGPQWERYPTNSLSASFGHILFPIGDTLPNPRYSAPVFSSSIPGTSKFLASIENPHYTDNLEYNFVPSPHSRDNKPQRPLLRYPTLSLKIRAQPVPSLRGVTLSFRRHDYDILLPGHATDLRLSVRRDIRLLLPFEDQNIRAFYDAVSENIQSKGKLTAPATLRLGIPTWTLGATWLEGEERDEVEEVTYLFTGISHRQHLNGLWDGYRVAYHTSQEGTLGLNSGRLSLYWDHEASRRSGGDGLMGFVEKAFKMADVLTGLAGDTMPLRQSVPARPRMQKENKVGVQEGLQEAKETAQKGSDKRELGGNDLADSADSAAELPPSVEDAIPAEGVEDPVGTVEGLDTGPHVTAEDVVEDLPEEGSQTGKADSDESTSDKSASVQSSST</sequence>
<reference evidence="5" key="1">
    <citation type="journal article" date="2020" name="Stud. Mycol.">
        <title>101 Dothideomycetes genomes: a test case for predicting lifestyles and emergence of pathogens.</title>
        <authorList>
            <person name="Haridas S."/>
            <person name="Albert R."/>
            <person name="Binder M."/>
            <person name="Bloem J."/>
            <person name="Labutti K."/>
            <person name="Salamov A."/>
            <person name="Andreopoulos B."/>
            <person name="Baker S."/>
            <person name="Barry K."/>
            <person name="Bills G."/>
            <person name="Bluhm B."/>
            <person name="Cannon C."/>
            <person name="Castanera R."/>
            <person name="Culley D."/>
            <person name="Daum C."/>
            <person name="Ezra D."/>
            <person name="Gonzalez J."/>
            <person name="Henrissat B."/>
            <person name="Kuo A."/>
            <person name="Liang C."/>
            <person name="Lipzen A."/>
            <person name="Lutzoni F."/>
            <person name="Magnuson J."/>
            <person name="Mondo S."/>
            <person name="Nolan M."/>
            <person name="Ohm R."/>
            <person name="Pangilinan J."/>
            <person name="Park H.-J."/>
            <person name="Ramirez L."/>
            <person name="Alfaro M."/>
            <person name="Sun H."/>
            <person name="Tritt A."/>
            <person name="Yoshinaga Y."/>
            <person name="Zwiers L.-H."/>
            <person name="Turgeon B."/>
            <person name="Goodwin S."/>
            <person name="Spatafora J."/>
            <person name="Crous P."/>
            <person name="Grigoriev I."/>
        </authorList>
    </citation>
    <scope>NUCLEOTIDE SEQUENCE</scope>
    <source>
        <strain evidence="5">CBS 379.55</strain>
    </source>
</reference>
<evidence type="ECO:0000259" key="4">
    <source>
        <dbReference type="Pfam" id="PF20778"/>
    </source>
</evidence>
<dbReference type="InterPro" id="IPR032741">
    <property type="entry name" value="Sls1_KH-1"/>
</dbReference>
<dbReference type="EMBL" id="ML986497">
    <property type="protein sequence ID" value="KAF2275451.1"/>
    <property type="molecule type" value="Genomic_DNA"/>
</dbReference>
<dbReference type="GO" id="GO:0005743">
    <property type="term" value="C:mitochondrial inner membrane"/>
    <property type="evidence" value="ECO:0007669"/>
    <property type="project" value="InterPro"/>
</dbReference>
<dbReference type="GeneID" id="54556225"/>
<organism evidence="5 6">
    <name type="scientific">Westerdykella ornata</name>
    <dbReference type="NCBI Taxonomy" id="318751"/>
    <lineage>
        <taxon>Eukaryota</taxon>
        <taxon>Fungi</taxon>
        <taxon>Dikarya</taxon>
        <taxon>Ascomycota</taxon>
        <taxon>Pezizomycotina</taxon>
        <taxon>Dothideomycetes</taxon>
        <taxon>Pleosporomycetidae</taxon>
        <taxon>Pleosporales</taxon>
        <taxon>Sporormiaceae</taxon>
        <taxon>Westerdykella</taxon>
    </lineage>
</organism>
<evidence type="ECO:0000259" key="3">
    <source>
        <dbReference type="Pfam" id="PF20776"/>
    </source>
</evidence>
<dbReference type="Pfam" id="PF14611">
    <property type="entry name" value="KH_SLS1_1"/>
    <property type="match status" value="1"/>
</dbReference>
<feature type="region of interest" description="Disordered" evidence="1">
    <location>
        <begin position="207"/>
        <end position="249"/>
    </location>
</feature>
<name>A0A6A6JFX7_WESOR</name>
<feature type="domain" description="SLS1 N-terminal" evidence="3">
    <location>
        <begin position="145"/>
        <end position="282"/>
    </location>
</feature>
<dbReference type="InterPro" id="IPR048400">
    <property type="entry name" value="SLS1_N"/>
</dbReference>
<feature type="domain" description="SLS1 first KH" evidence="2">
    <location>
        <begin position="292"/>
        <end position="367"/>
    </location>
</feature>
<accession>A0A6A6JFX7</accession>
<feature type="region of interest" description="Disordered" evidence="1">
    <location>
        <begin position="107"/>
        <end position="132"/>
    </location>
</feature>
<feature type="compositionally biased region" description="Polar residues" evidence="1">
    <location>
        <begin position="912"/>
        <end position="922"/>
    </location>
</feature>
<feature type="domain" description="SLS1 C-terminal" evidence="4">
    <location>
        <begin position="473"/>
        <end position="788"/>
    </location>
</feature>
<feature type="compositionally biased region" description="Basic and acidic residues" evidence="1">
    <location>
        <begin position="224"/>
        <end position="237"/>
    </location>
</feature>
<evidence type="ECO:0000256" key="1">
    <source>
        <dbReference type="SAM" id="MobiDB-lite"/>
    </source>
</evidence>
<dbReference type="PANTHER" id="PTHR37919">
    <property type="entry name" value="PROTEIN CBG05606"/>
    <property type="match status" value="1"/>
</dbReference>
<feature type="compositionally biased region" description="Basic and acidic residues" evidence="1">
    <location>
        <begin position="826"/>
        <end position="842"/>
    </location>
</feature>
<gene>
    <name evidence="5" type="ORF">EI97DRAFT_75591</name>
</gene>
<dbReference type="PANTHER" id="PTHR37919:SF2">
    <property type="entry name" value="EXPERA DOMAIN-CONTAINING PROTEIN"/>
    <property type="match status" value="1"/>
</dbReference>
<evidence type="ECO:0000313" key="5">
    <source>
        <dbReference type="EMBL" id="KAF2275451.1"/>
    </source>
</evidence>
<feature type="region of interest" description="Disordered" evidence="1">
    <location>
        <begin position="802"/>
        <end position="922"/>
    </location>
</feature>
<dbReference type="RefSeq" id="XP_033652990.1">
    <property type="nucleotide sequence ID" value="XM_033803050.1"/>
</dbReference>
<keyword evidence="6" id="KW-1185">Reference proteome</keyword>